<protein>
    <recommendedName>
        <fullName evidence="2">DUF2059 domain-containing protein</fullName>
    </recommendedName>
</protein>
<dbReference type="Pfam" id="PF09832">
    <property type="entry name" value="DUF2059"/>
    <property type="match status" value="1"/>
</dbReference>
<dbReference type="Proteomes" id="UP000555728">
    <property type="component" value="Unassembled WGS sequence"/>
</dbReference>
<dbReference type="InterPro" id="IPR018637">
    <property type="entry name" value="DUF2059"/>
</dbReference>
<evidence type="ECO:0000313" key="3">
    <source>
        <dbReference type="EMBL" id="MBB4286098.1"/>
    </source>
</evidence>
<sequence length="143" mass="15687">MIRAALVGLALSTALAGPALALEDTAANRRAQAERYERTVPTTAVLETSVIRVARMLPKAHRQPFIDFAMLHIDRAEIRAAVLSALTETFTADELRAMADFFGSPVGQSVADKMGTYTERVMPLMMMTVRRAATTYARENVTE</sequence>
<dbReference type="AlphaFoldDB" id="A0A7W6RZG9"/>
<organism evidence="3 4">
    <name type="scientific">Roseospira goensis</name>
    <dbReference type="NCBI Taxonomy" id="391922"/>
    <lineage>
        <taxon>Bacteria</taxon>
        <taxon>Pseudomonadati</taxon>
        <taxon>Pseudomonadota</taxon>
        <taxon>Alphaproteobacteria</taxon>
        <taxon>Rhodospirillales</taxon>
        <taxon>Rhodospirillaceae</taxon>
        <taxon>Roseospira</taxon>
    </lineage>
</organism>
<accession>A0A7W6RZG9</accession>
<name>A0A7W6RZG9_9PROT</name>
<keyword evidence="1" id="KW-0732">Signal</keyword>
<feature type="domain" description="DUF2059" evidence="2">
    <location>
        <begin position="77"/>
        <end position="127"/>
    </location>
</feature>
<evidence type="ECO:0000313" key="4">
    <source>
        <dbReference type="Proteomes" id="UP000555728"/>
    </source>
</evidence>
<keyword evidence="4" id="KW-1185">Reference proteome</keyword>
<dbReference type="RefSeq" id="WP_184434434.1">
    <property type="nucleotide sequence ID" value="NZ_JACIGI010000012.1"/>
</dbReference>
<comment type="caution">
    <text evidence="3">The sequence shown here is derived from an EMBL/GenBank/DDBJ whole genome shotgun (WGS) entry which is preliminary data.</text>
</comment>
<proteinExistence type="predicted"/>
<gene>
    <name evidence="3" type="ORF">GGD88_001823</name>
</gene>
<feature type="signal peptide" evidence="1">
    <location>
        <begin position="1"/>
        <end position="21"/>
    </location>
</feature>
<evidence type="ECO:0000256" key="1">
    <source>
        <dbReference type="SAM" id="SignalP"/>
    </source>
</evidence>
<feature type="chain" id="PRO_5031265280" description="DUF2059 domain-containing protein" evidence="1">
    <location>
        <begin position="22"/>
        <end position="143"/>
    </location>
</feature>
<reference evidence="3 4" key="1">
    <citation type="submission" date="2020-08" db="EMBL/GenBank/DDBJ databases">
        <title>Genome sequencing of Purple Non-Sulfur Bacteria from various extreme environments.</title>
        <authorList>
            <person name="Mayer M."/>
        </authorList>
    </citation>
    <scope>NUCLEOTIDE SEQUENCE [LARGE SCALE GENOMIC DNA]</scope>
    <source>
        <strain evidence="3 4">JA135</strain>
    </source>
</reference>
<evidence type="ECO:0000259" key="2">
    <source>
        <dbReference type="Pfam" id="PF09832"/>
    </source>
</evidence>
<dbReference type="EMBL" id="JACIGI010000012">
    <property type="protein sequence ID" value="MBB4286098.1"/>
    <property type="molecule type" value="Genomic_DNA"/>
</dbReference>